<evidence type="ECO:0000259" key="21">
    <source>
        <dbReference type="Pfam" id="PF11791"/>
    </source>
</evidence>
<feature type="binding site" evidence="18">
    <location>
        <position position="796"/>
    </location>
    <ligand>
        <name>substrate</name>
    </ligand>
</feature>
<evidence type="ECO:0000256" key="16">
    <source>
        <dbReference type="PIRNR" id="PIRNR036687"/>
    </source>
</evidence>
<dbReference type="PANTHER" id="PTHR43160">
    <property type="entry name" value="ACONITATE HYDRATASE B"/>
    <property type="match status" value="1"/>
</dbReference>
<reference evidence="22" key="2">
    <citation type="submission" date="2018-07" db="EMBL/GenBank/DDBJ databases">
        <authorList>
            <consortium name="NCBI Pathogen Detection Project"/>
        </authorList>
    </citation>
    <scope>NUCLEOTIDE SEQUENCE</scope>
    <source>
        <strain evidence="22">1363-65</strain>
    </source>
</reference>
<dbReference type="InterPro" id="IPR004406">
    <property type="entry name" value="Aconitase_B"/>
</dbReference>
<dbReference type="InterPro" id="IPR015928">
    <property type="entry name" value="Aconitase/3IPM_dehydase_swvl"/>
</dbReference>
<evidence type="ECO:0000256" key="1">
    <source>
        <dbReference type="ARBA" id="ARBA00000118"/>
    </source>
</evidence>
<comment type="cofactor">
    <cofactor evidence="17">
        <name>[4Fe-4S] cluster</name>
        <dbReference type="ChEBI" id="CHEBI:49883"/>
    </cofactor>
    <text evidence="17">Binds 1 [4Fe-4S] cluster per subunit.</text>
</comment>
<dbReference type="InterPro" id="IPR015932">
    <property type="entry name" value="Aconitase_dom2"/>
</dbReference>
<keyword evidence="8 17" id="KW-0004">4Fe-4S</keyword>
<evidence type="ECO:0000256" key="5">
    <source>
        <dbReference type="ARBA" id="ARBA00012926"/>
    </source>
</evidence>
<dbReference type="Gene3D" id="3.20.19.10">
    <property type="entry name" value="Aconitase, domain 4"/>
    <property type="match status" value="1"/>
</dbReference>
<dbReference type="FunFam" id="3.30.499.10:FF:000001">
    <property type="entry name" value="Aconitate hydratase B"/>
    <property type="match status" value="1"/>
</dbReference>
<dbReference type="SUPFAM" id="SSF52016">
    <property type="entry name" value="LeuD/IlvD-like"/>
    <property type="match status" value="1"/>
</dbReference>
<dbReference type="Gene3D" id="1.25.40.310">
    <property type="entry name" value="Aconitate B, HEAT-like domain"/>
    <property type="match status" value="1"/>
</dbReference>
<dbReference type="CDD" id="cd01581">
    <property type="entry name" value="AcnB"/>
    <property type="match status" value="1"/>
</dbReference>
<dbReference type="InterPro" id="IPR015929">
    <property type="entry name" value="Aconitase_B_swivel"/>
</dbReference>
<dbReference type="InterPro" id="IPR015933">
    <property type="entry name" value="Aconitase_B_HEAT-like_dom"/>
</dbReference>
<evidence type="ECO:0000256" key="2">
    <source>
        <dbReference type="ARBA" id="ARBA00004717"/>
    </source>
</evidence>
<dbReference type="InterPro" id="IPR036008">
    <property type="entry name" value="Aconitase_4Fe-4S_dom"/>
</dbReference>
<evidence type="ECO:0000256" key="12">
    <source>
        <dbReference type="ARBA" id="ARBA00023004"/>
    </source>
</evidence>
<evidence type="ECO:0000256" key="14">
    <source>
        <dbReference type="ARBA" id="ARBA00023239"/>
    </source>
</evidence>
<keyword evidence="12 17" id="KW-0408">Iron</keyword>
<evidence type="ECO:0000256" key="4">
    <source>
        <dbReference type="ARBA" id="ARBA00007185"/>
    </source>
</evidence>
<dbReference type="SUPFAM" id="SSF53732">
    <property type="entry name" value="Aconitase iron-sulfur domain"/>
    <property type="match status" value="1"/>
</dbReference>
<dbReference type="GO" id="GO:0019629">
    <property type="term" value="P:propionate catabolic process, 2-methylcitrate cycle"/>
    <property type="evidence" value="ECO:0007669"/>
    <property type="project" value="TreeGrafter"/>
</dbReference>
<dbReference type="GO" id="GO:0005829">
    <property type="term" value="C:cytosol"/>
    <property type="evidence" value="ECO:0007669"/>
    <property type="project" value="InterPro"/>
</dbReference>
<dbReference type="InterPro" id="IPR018136">
    <property type="entry name" value="Aconitase_4Fe-4S_BS"/>
</dbReference>
<dbReference type="Gene3D" id="3.30.499.10">
    <property type="entry name" value="Aconitase, domain 3"/>
    <property type="match status" value="2"/>
</dbReference>
<dbReference type="FunFam" id="1.25.40.310:FF:000001">
    <property type="entry name" value="Aconitate hydratase B"/>
    <property type="match status" value="1"/>
</dbReference>
<dbReference type="PROSITE" id="PS00450">
    <property type="entry name" value="ACONITASE_1"/>
    <property type="match status" value="1"/>
</dbReference>
<evidence type="ECO:0000256" key="7">
    <source>
        <dbReference type="ARBA" id="ARBA00019379"/>
    </source>
</evidence>
<dbReference type="NCBIfam" id="TIGR00117">
    <property type="entry name" value="acnB"/>
    <property type="match status" value="1"/>
</dbReference>
<evidence type="ECO:0000256" key="3">
    <source>
        <dbReference type="ARBA" id="ARBA00005026"/>
    </source>
</evidence>
<dbReference type="GO" id="GO:0003730">
    <property type="term" value="F:mRNA 3'-UTR binding"/>
    <property type="evidence" value="ECO:0007669"/>
    <property type="project" value="UniProtKB-ARBA"/>
</dbReference>
<feature type="binding site" evidence="17">
    <location>
        <position position="769"/>
    </location>
    <ligand>
        <name>[4Fe-4S] cluster</name>
        <dbReference type="ChEBI" id="CHEBI:49883"/>
    </ligand>
</feature>
<evidence type="ECO:0000256" key="6">
    <source>
        <dbReference type="ARBA" id="ARBA00013250"/>
    </source>
</evidence>
<dbReference type="CDD" id="cd01576">
    <property type="entry name" value="AcnB_Swivel"/>
    <property type="match status" value="1"/>
</dbReference>
<keyword evidence="10 17" id="KW-0479">Metal-binding</keyword>
<dbReference type="GO" id="GO:0051539">
    <property type="term" value="F:4 iron, 4 sulfur cluster binding"/>
    <property type="evidence" value="ECO:0007669"/>
    <property type="project" value="UniProtKB-KW"/>
</dbReference>
<keyword evidence="9 16" id="KW-0816">Tricarboxylic acid cycle</keyword>
<dbReference type="GO" id="GO:0003994">
    <property type="term" value="F:aconitate hydratase activity"/>
    <property type="evidence" value="ECO:0007669"/>
    <property type="project" value="UniProtKB-EC"/>
</dbReference>
<gene>
    <name evidence="22" type="primary">acnB</name>
    <name evidence="22" type="ORF">GNC09_001167</name>
</gene>
<dbReference type="Pfam" id="PF06434">
    <property type="entry name" value="Aconitase_2_N"/>
    <property type="match status" value="1"/>
</dbReference>
<evidence type="ECO:0000256" key="11">
    <source>
        <dbReference type="ARBA" id="ARBA00022884"/>
    </source>
</evidence>
<dbReference type="GO" id="GO:0046872">
    <property type="term" value="F:metal ion binding"/>
    <property type="evidence" value="ECO:0007669"/>
    <property type="project" value="UniProtKB-KW"/>
</dbReference>
<evidence type="ECO:0000256" key="13">
    <source>
        <dbReference type="ARBA" id="ARBA00023014"/>
    </source>
</evidence>
<dbReference type="PANTHER" id="PTHR43160:SF4">
    <property type="entry name" value="ACONITATE HYDRATASE B"/>
    <property type="match status" value="1"/>
</dbReference>
<dbReference type="InterPro" id="IPR015931">
    <property type="entry name" value="Acnase/IPM_dHydase_lsu_aba_1/3"/>
</dbReference>
<dbReference type="InterPro" id="IPR001030">
    <property type="entry name" value="Acoase/IPM_deHydtase_lsu_aba"/>
</dbReference>
<comment type="pathway">
    <text evidence="2 16">Carbohydrate metabolism; tricarboxylic acid cycle; isocitrate from oxaloacetate: step 2/2.</text>
</comment>
<evidence type="ECO:0000256" key="18">
    <source>
        <dbReference type="PIRSR" id="PIRSR036687-2"/>
    </source>
</evidence>
<sequence>MLEEYRKHVAERAAEGIVPKPLDATQMAALVELLKNPPAGEEEFLLDLLTHRVPPGVDEAAYVKAGFLAAVAKGETTSPLIAPEKAIELLGTMQGGYNIHPLIDALDDAKLAPIAAKALSRTLLMFDNFYDVEEKAKAGNDYAKQVMQSWADAEWFLSRPPLAEKITVTVFKVTGETNTDDLSPAPDAWSRPDIPLHAQAMLKNAREGIEPDQPGVVGPIKQIEALAKKGFPLAYVGDVVGTGSSRKSATNSVLWFMGDDIPFVPNKRGGGLCLGGKIAPIFFNTMEDAGALPVEVDVSRLNMGDVIDVYPYKGEVRHHETDELLANFELKTDVLIDEVRAGGRIPLIIGRGLTTKAREALGLPHSDVFRQAKDVAESSRGFSLAQKMVGRACGVAGVRPGAYCEPKMTSVGSQDTTGPMTRDELKDLACLGFSADLVMQSFCHTAAYPKPVDVTTHHTLPDFIMNRGGVSLRPGDGVIHSWLNRMLLPDTVGTGGDSHTRFPIGISFPAGSGLVAFAAATGVMPLDMPESVLVRFKGKMQPGITLRDLVHAIPLYAIKQGLLTVEKKGKKNIFSGRILEIEGLPDLKVEQAFELTDASAERSAAGCTIKLNKEPIIEYLTSNIVLLKWMIAEGYGDRRTLERRIQGMEKWLADPQLLEADADAEYAAVIDIDLADIKEPILCAPNDPDDARLLSDVQGEKIDEVFIGSCMTNIGHFRAAGKLLDSHKGQLPTRLWVAPPTRMDAAQLTEEGYYSVFGKSGARIEIPGCSLCMGNQARVADGATVVSTSTRNFPNRLGTGANVFLASAELAAVAALIGKLPTPEEYQTFVAQVDKTAVDTYRYLNFDQLSQYTEKADGVIFQTAV</sequence>
<keyword evidence="13 17" id="KW-0411">Iron-sulfur</keyword>
<comment type="pathway">
    <text evidence="3">Organic acid metabolism; propanoate degradation.</text>
</comment>
<dbReference type="FunFam" id="3.30.499.10:FF:000008">
    <property type="entry name" value="Aconitate hydratase B"/>
    <property type="match status" value="1"/>
</dbReference>
<dbReference type="Pfam" id="PF11791">
    <property type="entry name" value="Aconitase_B_N"/>
    <property type="match status" value="1"/>
</dbReference>
<dbReference type="AlphaFoldDB" id="A0A737EUQ3"/>
<evidence type="ECO:0000313" key="22">
    <source>
        <dbReference type="EMBL" id="HAE8101225.1"/>
    </source>
</evidence>
<evidence type="ECO:0000256" key="10">
    <source>
        <dbReference type="ARBA" id="ARBA00022723"/>
    </source>
</evidence>
<evidence type="ECO:0000259" key="20">
    <source>
        <dbReference type="Pfam" id="PF06434"/>
    </source>
</evidence>
<name>A0A737EUQ3_SALER</name>
<dbReference type="Pfam" id="PF00330">
    <property type="entry name" value="Aconitase"/>
    <property type="match status" value="1"/>
</dbReference>
<evidence type="ECO:0000256" key="15">
    <source>
        <dbReference type="ARBA" id="ARBA00023501"/>
    </source>
</evidence>
<keyword evidence="14 16" id="KW-0456">Lyase</keyword>
<feature type="domain" description="Aconitase B HEAT-like" evidence="21">
    <location>
        <begin position="4"/>
        <end position="156"/>
    </location>
</feature>
<keyword evidence="11" id="KW-0694">RNA-binding</keyword>
<comment type="caution">
    <text evidence="22">The sequence shown here is derived from an EMBL/GenBank/DDBJ whole genome shotgun (WGS) entry which is preliminary data.</text>
</comment>
<protein>
    <recommendedName>
        <fullName evidence="7 16">Aconitate hydratase B</fullName>
        <ecNumber evidence="5 16">4.2.1.3</ecNumber>
        <ecNumber evidence="6 16">4.2.1.99</ecNumber>
    </recommendedName>
    <alternativeName>
        <fullName evidence="16">2-methylisocitrate dehydratase</fullName>
    </alternativeName>
</protein>
<dbReference type="UniPathway" id="UPA00946"/>
<feature type="binding site" evidence="18">
    <location>
        <position position="191"/>
    </location>
    <ligand>
        <name>substrate</name>
    </ligand>
</feature>
<dbReference type="SUPFAM" id="SSF74778">
    <property type="entry name" value="Aconitase B, N-terminal domain"/>
    <property type="match status" value="1"/>
</dbReference>
<comment type="catalytic activity">
    <reaction evidence="15 16">
        <text>citrate = D-threo-isocitrate</text>
        <dbReference type="Rhea" id="RHEA:10336"/>
        <dbReference type="ChEBI" id="CHEBI:15562"/>
        <dbReference type="ChEBI" id="CHEBI:16947"/>
        <dbReference type="EC" id="4.2.1.3"/>
    </reaction>
</comment>
<dbReference type="UniPathway" id="UPA00223">
    <property type="reaction ID" value="UER00718"/>
</dbReference>
<reference evidence="22" key="1">
    <citation type="journal article" date="2018" name="Genome Biol.">
        <title>SKESA: strategic k-mer extension for scrupulous assemblies.</title>
        <authorList>
            <person name="Souvorov A."/>
            <person name="Agarwala R."/>
            <person name="Lipman D.J."/>
        </authorList>
    </citation>
    <scope>NUCLEOTIDE SEQUENCE</scope>
    <source>
        <strain evidence="22">1363-65</strain>
    </source>
</reference>
<feature type="binding site" evidence="18">
    <location>
        <begin position="414"/>
        <end position="416"/>
    </location>
    <ligand>
        <name>substrate</name>
    </ligand>
</feature>
<dbReference type="PROSITE" id="PS01244">
    <property type="entry name" value="ACONITASE_2"/>
    <property type="match status" value="1"/>
</dbReference>
<dbReference type="NCBIfam" id="NF006690">
    <property type="entry name" value="PRK09238.1"/>
    <property type="match status" value="1"/>
</dbReference>
<feature type="binding site" evidence="17">
    <location>
        <position position="772"/>
    </location>
    <ligand>
        <name>[4Fe-4S] cluster</name>
        <dbReference type="ChEBI" id="CHEBI:49883"/>
    </ligand>
</feature>
<dbReference type="Gene3D" id="3.40.1060.10">
    <property type="entry name" value="Aconitase, Domain 2"/>
    <property type="match status" value="1"/>
</dbReference>
<dbReference type="InterPro" id="IPR036288">
    <property type="entry name" value="Aconitase_B_HEAT-like_dom_sf"/>
</dbReference>
<feature type="domain" description="Aconitase/3-isopropylmalate dehydratase large subunit alpha/beta/alpha" evidence="19">
    <location>
        <begin position="472"/>
        <end position="818"/>
    </location>
</feature>
<comment type="catalytic activity">
    <reaction evidence="1 16">
        <text>(2S,3R)-3-hydroxybutane-1,2,3-tricarboxylate = 2-methyl-cis-aconitate + H2O</text>
        <dbReference type="Rhea" id="RHEA:17941"/>
        <dbReference type="ChEBI" id="CHEBI:15377"/>
        <dbReference type="ChEBI" id="CHEBI:57429"/>
        <dbReference type="ChEBI" id="CHEBI:57872"/>
        <dbReference type="EC" id="4.2.1.99"/>
    </reaction>
</comment>
<feature type="binding site" evidence="18">
    <location>
        <position position="498"/>
    </location>
    <ligand>
        <name>substrate</name>
    </ligand>
</feature>
<dbReference type="EC" id="4.2.1.99" evidence="6 16"/>
<comment type="similarity">
    <text evidence="4 16">Belongs to the aconitase/IPM isomerase family.</text>
</comment>
<proteinExistence type="inferred from homology"/>
<evidence type="ECO:0000259" key="19">
    <source>
        <dbReference type="Pfam" id="PF00330"/>
    </source>
</evidence>
<evidence type="ECO:0000256" key="9">
    <source>
        <dbReference type="ARBA" id="ARBA00022532"/>
    </source>
</evidence>
<feature type="domain" description="Aconitase B swivel" evidence="20">
    <location>
        <begin position="168"/>
        <end position="382"/>
    </location>
</feature>
<dbReference type="InterPro" id="IPR050926">
    <property type="entry name" value="Aconitase/IPM_isomerase"/>
</dbReference>
<dbReference type="FunFam" id="3.20.19.10:FF:000004">
    <property type="entry name" value="Aconitate hydratase B"/>
    <property type="match status" value="1"/>
</dbReference>
<evidence type="ECO:0000256" key="17">
    <source>
        <dbReference type="PIRSR" id="PIRSR036687-1"/>
    </source>
</evidence>
<dbReference type="EC" id="4.2.1.3" evidence="5 16"/>
<dbReference type="PIRSF" id="PIRSF036687">
    <property type="entry name" value="AcnB"/>
    <property type="match status" value="1"/>
</dbReference>
<dbReference type="GO" id="GO:0006099">
    <property type="term" value="P:tricarboxylic acid cycle"/>
    <property type="evidence" value="ECO:0007669"/>
    <property type="project" value="UniProtKB-UniPathway"/>
</dbReference>
<feature type="binding site" evidence="18">
    <location>
        <begin position="244"/>
        <end position="246"/>
    </location>
    <ligand>
        <name>substrate</name>
    </ligand>
</feature>
<feature type="binding site" evidence="18">
    <location>
        <position position="791"/>
    </location>
    <ligand>
        <name>substrate</name>
    </ligand>
</feature>
<feature type="binding site" evidence="17">
    <location>
        <position position="710"/>
    </location>
    <ligand>
        <name>[4Fe-4S] cluster</name>
        <dbReference type="ChEBI" id="CHEBI:49883"/>
    </ligand>
</feature>
<organism evidence="22">
    <name type="scientific">Salmonella enterica subsp. indica serovar 45:a:e,n,x</name>
    <dbReference type="NCBI Taxonomy" id="1307500"/>
    <lineage>
        <taxon>Bacteria</taxon>
        <taxon>Pseudomonadati</taxon>
        <taxon>Pseudomonadota</taxon>
        <taxon>Gammaproteobacteria</taxon>
        <taxon>Enterobacterales</taxon>
        <taxon>Enterobacteriaceae</taxon>
        <taxon>Salmonella</taxon>
    </lineage>
</organism>
<evidence type="ECO:0000256" key="8">
    <source>
        <dbReference type="ARBA" id="ARBA00022485"/>
    </source>
</evidence>
<dbReference type="GO" id="GO:0047456">
    <property type="term" value="F:2-methylisocitrate dehydratase activity"/>
    <property type="evidence" value="ECO:0007669"/>
    <property type="project" value="UniProtKB-EC"/>
</dbReference>
<dbReference type="FunFam" id="3.40.1060.10:FF:000002">
    <property type="entry name" value="Aconitate hydratase B"/>
    <property type="match status" value="1"/>
</dbReference>
<dbReference type="EMBL" id="DAATDB010000005">
    <property type="protein sequence ID" value="HAE8101225.1"/>
    <property type="molecule type" value="Genomic_DNA"/>
</dbReference>
<accession>A0A737EUQ3</accession>